<evidence type="ECO:0000256" key="4">
    <source>
        <dbReference type="ARBA" id="ARBA00022618"/>
    </source>
</evidence>
<name>A0A220UJ60_9GAMM</name>
<dbReference type="KEGG" id="sbj:CF168_02025"/>
<dbReference type="InterPro" id="IPR045335">
    <property type="entry name" value="FtsQ_C_sf"/>
</dbReference>
<feature type="transmembrane region" description="Helical" evidence="9">
    <location>
        <begin position="20"/>
        <end position="40"/>
    </location>
</feature>
<gene>
    <name evidence="9" type="primary">ftsQ</name>
    <name evidence="11" type="ORF">CF168_02025</name>
</gene>
<dbReference type="Proteomes" id="UP000198367">
    <property type="component" value="Chromosome"/>
</dbReference>
<feature type="domain" description="POTRA" evidence="10">
    <location>
        <begin position="52"/>
        <end position="121"/>
    </location>
</feature>
<dbReference type="EMBL" id="CP022358">
    <property type="protein sequence ID" value="ASK67733.1"/>
    <property type="molecule type" value="Genomic_DNA"/>
</dbReference>
<keyword evidence="5 9" id="KW-0812">Transmembrane</keyword>
<evidence type="ECO:0000256" key="9">
    <source>
        <dbReference type="HAMAP-Rule" id="MF_00911"/>
    </source>
</evidence>
<keyword evidence="4 9" id="KW-0132">Cell division</keyword>
<dbReference type="GO" id="GO:0043093">
    <property type="term" value="P:FtsZ-dependent cytokinesis"/>
    <property type="evidence" value="ECO:0007669"/>
    <property type="project" value="UniProtKB-UniRule"/>
</dbReference>
<accession>A0A220UJ60</accession>
<organism evidence="11 12">
    <name type="scientific">Shewanella bicestrii</name>
    <dbReference type="NCBI Taxonomy" id="2018305"/>
    <lineage>
        <taxon>Bacteria</taxon>
        <taxon>Pseudomonadati</taxon>
        <taxon>Pseudomonadota</taxon>
        <taxon>Gammaproteobacteria</taxon>
        <taxon>Alteromonadales</taxon>
        <taxon>Shewanellaceae</taxon>
        <taxon>Shewanella</taxon>
    </lineage>
</organism>
<dbReference type="PANTHER" id="PTHR35851">
    <property type="entry name" value="CELL DIVISION PROTEIN FTSQ"/>
    <property type="match status" value="1"/>
</dbReference>
<evidence type="ECO:0000256" key="5">
    <source>
        <dbReference type="ARBA" id="ARBA00022692"/>
    </source>
</evidence>
<keyword evidence="12" id="KW-1185">Reference proteome</keyword>
<evidence type="ECO:0000256" key="1">
    <source>
        <dbReference type="ARBA" id="ARBA00004370"/>
    </source>
</evidence>
<keyword evidence="8 9" id="KW-0131">Cell cycle</keyword>
<evidence type="ECO:0000313" key="11">
    <source>
        <dbReference type="EMBL" id="ASK67733.1"/>
    </source>
</evidence>
<dbReference type="AlphaFoldDB" id="A0A220UJ60"/>
<evidence type="ECO:0000256" key="6">
    <source>
        <dbReference type="ARBA" id="ARBA00022989"/>
    </source>
</evidence>
<dbReference type="Pfam" id="PF08478">
    <property type="entry name" value="POTRA_1"/>
    <property type="match status" value="1"/>
</dbReference>
<dbReference type="GO" id="GO:0090529">
    <property type="term" value="P:cell septum assembly"/>
    <property type="evidence" value="ECO:0007669"/>
    <property type="project" value="InterPro"/>
</dbReference>
<dbReference type="InterPro" id="IPR005548">
    <property type="entry name" value="Cell_div_FtsQ/DivIB_C"/>
</dbReference>
<keyword evidence="6 9" id="KW-1133">Transmembrane helix</keyword>
<dbReference type="InterPro" id="IPR026579">
    <property type="entry name" value="FtsQ"/>
</dbReference>
<dbReference type="GO" id="GO:0005886">
    <property type="term" value="C:plasma membrane"/>
    <property type="evidence" value="ECO:0007669"/>
    <property type="project" value="UniProtKB-SubCell"/>
</dbReference>
<evidence type="ECO:0000259" key="10">
    <source>
        <dbReference type="PROSITE" id="PS51779"/>
    </source>
</evidence>
<comment type="subunit">
    <text evidence="9">Part of a complex composed of FtsB, FtsL and FtsQ.</text>
</comment>
<dbReference type="HAMAP" id="MF_00911">
    <property type="entry name" value="FtsQ_subfam"/>
    <property type="match status" value="1"/>
</dbReference>
<keyword evidence="2 9" id="KW-1003">Cell membrane</keyword>
<dbReference type="Gene3D" id="3.40.50.11690">
    <property type="entry name" value="Cell division protein FtsQ/DivIB"/>
    <property type="match status" value="1"/>
</dbReference>
<evidence type="ECO:0000313" key="12">
    <source>
        <dbReference type="Proteomes" id="UP000198367"/>
    </source>
</evidence>
<evidence type="ECO:0000256" key="7">
    <source>
        <dbReference type="ARBA" id="ARBA00023136"/>
    </source>
</evidence>
<keyword evidence="3 9" id="KW-0997">Cell inner membrane</keyword>
<dbReference type="PROSITE" id="PS51779">
    <property type="entry name" value="POTRA"/>
    <property type="match status" value="1"/>
</dbReference>
<evidence type="ECO:0000256" key="2">
    <source>
        <dbReference type="ARBA" id="ARBA00022475"/>
    </source>
</evidence>
<comment type="similarity">
    <text evidence="9">Belongs to the FtsQ/DivIB family. FtsQ subfamily.</text>
</comment>
<evidence type="ECO:0000256" key="8">
    <source>
        <dbReference type="ARBA" id="ARBA00023306"/>
    </source>
</evidence>
<sequence length="262" mass="30067">MSWSDKRRHWWARMSQVNWYLWSGIGFLWLVIGSFVFGGYQLHKFLNDASTLPIEAVAIKGERTYTTDRDIQIALQDLMQRSFFSADITLVQQALEALPWVYRASVRREWPAKLRVYLQEQQPVAHWNGTAWLNVHGEVFEAPSHPELEHLPYLSGPDDMGTEVLTAYAQVNSLLKINGFTLANLSLTPRHAWHATLGNGIVLDLGREDKMARIQRFITVYPLLAKQDKPIARVDLRYDTGLAVGWGDAQTREPIINDQKPR</sequence>
<dbReference type="InterPro" id="IPR013685">
    <property type="entry name" value="POTRA_FtsQ_type"/>
</dbReference>
<proteinExistence type="inferred from homology"/>
<comment type="function">
    <text evidence="9">Essential cell division protein. May link together the upstream cell division proteins, which are predominantly cytoplasmic, with the downstream cell division proteins, which are predominantly periplasmic. May control correct divisome assembly.</text>
</comment>
<protein>
    <recommendedName>
        <fullName evidence="9">Cell division protein FtsQ</fullName>
    </recommendedName>
</protein>
<evidence type="ECO:0000256" key="3">
    <source>
        <dbReference type="ARBA" id="ARBA00022519"/>
    </source>
</evidence>
<reference evidence="11 12" key="1">
    <citation type="submission" date="2017-07" db="EMBL/GenBank/DDBJ databases">
        <title>Phenotypical and genomic characterization of a clinical isolate of Shewanella bicestrii sp. nov. producing an extended-spectrum beta-lactamase and a new oxacillinase variant.</title>
        <authorList>
            <person name="Jousset A.B."/>
            <person name="Bonnin R.A."/>
            <person name="Girlich D."/>
            <person name="Dabos L."/>
            <person name="Potron A."/>
            <person name="Dortet L."/>
            <person name="Glaser P."/>
            <person name="Naas T."/>
        </authorList>
    </citation>
    <scope>NUCLEOTIDE SEQUENCE [LARGE SCALE GENOMIC DNA]</scope>
    <source>
        <strain evidence="11 12">JAB-1</strain>
    </source>
</reference>
<dbReference type="InterPro" id="IPR034746">
    <property type="entry name" value="POTRA"/>
</dbReference>
<dbReference type="Pfam" id="PF03799">
    <property type="entry name" value="FtsQ_DivIB_C"/>
    <property type="match status" value="1"/>
</dbReference>
<comment type="subcellular location">
    <subcellularLocation>
        <location evidence="9">Cell inner membrane</location>
        <topology evidence="9">Single-pass type II membrane protein</topology>
    </subcellularLocation>
    <subcellularLocation>
        <location evidence="1">Membrane</location>
    </subcellularLocation>
    <text evidence="9">Localizes to the division septum.</text>
</comment>
<keyword evidence="7 9" id="KW-0472">Membrane</keyword>
<dbReference type="GO" id="GO:0032153">
    <property type="term" value="C:cell division site"/>
    <property type="evidence" value="ECO:0007669"/>
    <property type="project" value="UniProtKB-UniRule"/>
</dbReference>
<dbReference type="Gene3D" id="3.10.20.310">
    <property type="entry name" value="membrane protein fhac"/>
    <property type="match status" value="1"/>
</dbReference>
<dbReference type="PANTHER" id="PTHR35851:SF1">
    <property type="entry name" value="CELL DIVISION PROTEIN FTSQ"/>
    <property type="match status" value="1"/>
</dbReference>